<dbReference type="InterPro" id="IPR029033">
    <property type="entry name" value="His_PPase_superfam"/>
</dbReference>
<dbReference type="Gene3D" id="3.40.50.1240">
    <property type="entry name" value="Phosphoglycerate mutase-like"/>
    <property type="match status" value="1"/>
</dbReference>
<dbReference type="Pfam" id="PF00300">
    <property type="entry name" value="His_Phos_1"/>
    <property type="match status" value="1"/>
</dbReference>
<dbReference type="InterPro" id="IPR013078">
    <property type="entry name" value="His_Pase_superF_clade-1"/>
</dbReference>
<keyword evidence="2" id="KW-1185">Reference proteome</keyword>
<dbReference type="RefSeq" id="WP_092544406.1">
    <property type="nucleotide sequence ID" value="NZ_FOKV01000009.1"/>
</dbReference>
<dbReference type="SUPFAM" id="SSF53254">
    <property type="entry name" value="Phosphoglycerate mutase-like"/>
    <property type="match status" value="1"/>
</dbReference>
<evidence type="ECO:0000313" key="1">
    <source>
        <dbReference type="EMBL" id="SFC81088.1"/>
    </source>
</evidence>
<accession>A0A1I1MDC4</accession>
<evidence type="ECO:0000313" key="2">
    <source>
        <dbReference type="Proteomes" id="UP000199438"/>
    </source>
</evidence>
<dbReference type="CDD" id="cd07040">
    <property type="entry name" value="HP"/>
    <property type="match status" value="1"/>
</dbReference>
<dbReference type="OrthoDB" id="9810154at2"/>
<dbReference type="EMBL" id="FOKV01000009">
    <property type="protein sequence ID" value="SFC81088.1"/>
    <property type="molecule type" value="Genomic_DNA"/>
</dbReference>
<proteinExistence type="predicted"/>
<gene>
    <name evidence="1" type="ORF">SAMN04487907_10971</name>
</gene>
<name>A0A1I1MDC4_9FLAO</name>
<organism evidence="1 2">
    <name type="scientific">Zunongwangia mangrovi</name>
    <dbReference type="NCBI Taxonomy" id="1334022"/>
    <lineage>
        <taxon>Bacteria</taxon>
        <taxon>Pseudomonadati</taxon>
        <taxon>Bacteroidota</taxon>
        <taxon>Flavobacteriia</taxon>
        <taxon>Flavobacteriales</taxon>
        <taxon>Flavobacteriaceae</taxon>
        <taxon>Zunongwangia</taxon>
    </lineage>
</organism>
<dbReference type="AlphaFoldDB" id="A0A1I1MDC4"/>
<dbReference type="Proteomes" id="UP000199438">
    <property type="component" value="Unassembled WGS sequence"/>
</dbReference>
<sequence length="164" mass="18775">MKRLVVVRHGKSSWKYDVPDHERPLKKRAKKDAKAVLGVFKAFYLQNIESATFWSSYAVRAHETAKIFKKELEIKDKDFEVKKALYTFSSGDLKNIIRKAPDSIETLVIFSHNPGITGLVNHSGDQKFHNIPTTGLCVIEFEEDHWDSISTGKTLLSLFPKNLR</sequence>
<reference evidence="2" key="1">
    <citation type="submission" date="2016-10" db="EMBL/GenBank/DDBJ databases">
        <authorList>
            <person name="Varghese N."/>
            <person name="Submissions S."/>
        </authorList>
    </citation>
    <scope>NUCLEOTIDE SEQUENCE [LARGE SCALE GENOMIC DNA]</scope>
    <source>
        <strain evidence="2">DSM 24499</strain>
    </source>
</reference>
<protein>
    <submittedName>
        <fullName evidence="1">Phosphohistidine phosphatase</fullName>
    </submittedName>
</protein>
<dbReference type="STRING" id="1334022.SAMN04487907_10971"/>